<sequence length="551" mass="60002">MKSSATDEPRAPGQAPIKTRRFGISLVWIVPIVAVLVGISLVVHNVMQEGPTIVLTFKTGSGLTANKTEVKYRNVVIGHVTGVELSDDQKNVNATVKLAKQAETFTREDSQFWVVRPRIGAGGVSGIDTLLSGDYIGADIGQSNNRAKYFKGLENPPPITYGEPGKRFMLHAPDLGSLDIGSPVYYRKIPVGQVVTYTLDPDGKGVNIEVFIHAPNDAFVTENTRFWNASGIDINVGANGFAVKTESLSTLLVGGIAFRAPNYNPNDSAAPDDKNFELFADQQTALAPPNGKAQYLSLRFDQALRGLKVDAPVEFLGMEIGRVVAINLDFDAKKRSFPLNVGIVIYPQRLGQAYSKMLTAFKHDPNDEAAGIRLMGTFIDNGLRAQARSGNLLTGQLYIALDFFPKAEKVAFDPTLRPVVIPTVPGSLEQMQEKLEAMVDKVNKLPIDRIANNLDSNLVELRKGLAQFNGRTLPGVQTTLGDLSKTLQSASSTLAEDSPQREKLTETLDELGRMSRSLRELSDYLGRHPESLIRGRPDNAAPLDLQGPPRN</sequence>
<feature type="domain" description="Mce/MlaD" evidence="9">
    <location>
        <begin position="50"/>
        <end position="120"/>
    </location>
</feature>
<dbReference type="KEGG" id="phv:HU739_004510"/>
<dbReference type="SUPFAM" id="SSF55060">
    <property type="entry name" value="GHMP Kinase, C-terminal domain"/>
    <property type="match status" value="1"/>
</dbReference>
<accession>A0A9E6TH78</accession>
<dbReference type="EMBL" id="CP077091">
    <property type="protein sequence ID" value="QXI18260.1"/>
    <property type="molecule type" value="Genomic_DNA"/>
</dbReference>
<keyword evidence="6 8" id="KW-0472">Membrane</keyword>
<gene>
    <name evidence="10" type="ORF">HU739_004510</name>
</gene>
<evidence type="ECO:0000259" key="9">
    <source>
        <dbReference type="Pfam" id="PF02470"/>
    </source>
</evidence>
<evidence type="ECO:0000256" key="2">
    <source>
        <dbReference type="ARBA" id="ARBA00022475"/>
    </source>
</evidence>
<reference evidence="10 11" key="2">
    <citation type="journal article" date="2021" name="Microorganisms">
        <title>The Ever-Expanding Pseudomonas Genus: Description of 43 New Species and Partition of the Pseudomonas putida Group.</title>
        <authorList>
            <person name="Girard L."/>
            <person name="Lood C."/>
            <person name="Hofte M."/>
            <person name="Vandamme P."/>
            <person name="Rokni-Zadeh H."/>
            <person name="van Noort V."/>
            <person name="Lavigne R."/>
            <person name="De Mot R."/>
        </authorList>
    </citation>
    <scope>NUCLEOTIDE SEQUENCE [LARGE SCALE GENOMIC DNA]</scope>
    <source>
        <strain evidence="10 11">SWRI65</strain>
    </source>
</reference>
<evidence type="ECO:0000256" key="5">
    <source>
        <dbReference type="ARBA" id="ARBA00022989"/>
    </source>
</evidence>
<dbReference type="PANTHER" id="PTHR30462">
    <property type="entry name" value="INTERMEMBRANE TRANSPORT PROTEIN PQIB-RELATED"/>
    <property type="match status" value="1"/>
</dbReference>
<organism evidence="10 11">
    <name type="scientific">Pseudomonas hamedanensis</name>
    <dbReference type="NCBI Taxonomy" id="2745504"/>
    <lineage>
        <taxon>Bacteria</taxon>
        <taxon>Pseudomonadati</taxon>
        <taxon>Pseudomonadota</taxon>
        <taxon>Gammaproteobacteria</taxon>
        <taxon>Pseudomonadales</taxon>
        <taxon>Pseudomonadaceae</taxon>
        <taxon>Pseudomonas</taxon>
    </lineage>
</organism>
<evidence type="ECO:0000256" key="1">
    <source>
        <dbReference type="ARBA" id="ARBA00004533"/>
    </source>
</evidence>
<dbReference type="InterPro" id="IPR036554">
    <property type="entry name" value="GHMP_kinase_C_sf"/>
</dbReference>
<keyword evidence="4 8" id="KW-0812">Transmembrane</keyword>
<dbReference type="AlphaFoldDB" id="A0A9E6TH78"/>
<evidence type="ECO:0000256" key="8">
    <source>
        <dbReference type="SAM" id="Phobius"/>
    </source>
</evidence>
<reference evidence="10 11" key="1">
    <citation type="journal article" date="2020" name="Microorganisms">
        <title>Reliable Identification of Environmental Pseudomonas Isolates Using the rpoD Gene.</title>
        <authorList>
            <consortium name="The Broad Institute Genome Sequencing Platform"/>
            <person name="Girard L."/>
            <person name="Lood C."/>
            <person name="Rokni-Zadeh H."/>
            <person name="van Noort V."/>
            <person name="Lavigne R."/>
            <person name="De Mot R."/>
        </authorList>
    </citation>
    <scope>NUCLEOTIDE SEQUENCE [LARGE SCALE GENOMIC DNA]</scope>
    <source>
        <strain evidence="10 11">SWRI65</strain>
    </source>
</reference>
<dbReference type="RefSeq" id="WP_186548165.1">
    <property type="nucleotide sequence ID" value="NZ_CP077091.1"/>
</dbReference>
<feature type="compositionally biased region" description="Basic and acidic residues" evidence="7">
    <location>
        <begin position="528"/>
        <end position="537"/>
    </location>
</feature>
<dbReference type="GO" id="GO:0005886">
    <property type="term" value="C:plasma membrane"/>
    <property type="evidence" value="ECO:0007669"/>
    <property type="project" value="UniProtKB-SubCell"/>
</dbReference>
<dbReference type="InterPro" id="IPR051800">
    <property type="entry name" value="PqiA-PqiB_transport"/>
</dbReference>
<dbReference type="InterPro" id="IPR003399">
    <property type="entry name" value="Mce/MlaD"/>
</dbReference>
<dbReference type="PANTHER" id="PTHR30462:SF0">
    <property type="entry name" value="INTERMEMBRANE TRANSPORT PROTEIN YEBT"/>
    <property type="match status" value="1"/>
</dbReference>
<feature type="domain" description="Mce/MlaD" evidence="9">
    <location>
        <begin position="165"/>
        <end position="225"/>
    </location>
</feature>
<evidence type="ECO:0000313" key="11">
    <source>
        <dbReference type="Proteomes" id="UP000631521"/>
    </source>
</evidence>
<evidence type="ECO:0000313" key="10">
    <source>
        <dbReference type="EMBL" id="QXI18260.1"/>
    </source>
</evidence>
<dbReference type="Pfam" id="PF02470">
    <property type="entry name" value="MlaD"/>
    <property type="match status" value="3"/>
</dbReference>
<keyword evidence="3" id="KW-0997">Cell inner membrane</keyword>
<evidence type="ECO:0000256" key="3">
    <source>
        <dbReference type="ARBA" id="ARBA00022519"/>
    </source>
</evidence>
<dbReference type="Proteomes" id="UP000631521">
    <property type="component" value="Chromosome"/>
</dbReference>
<keyword evidence="5 8" id="KW-1133">Transmembrane helix</keyword>
<name>A0A9E6TH78_9PSED</name>
<feature type="region of interest" description="Disordered" evidence="7">
    <location>
        <begin position="528"/>
        <end position="551"/>
    </location>
</feature>
<keyword evidence="11" id="KW-1185">Reference proteome</keyword>
<protein>
    <submittedName>
        <fullName evidence="10">MCE family protein</fullName>
    </submittedName>
</protein>
<evidence type="ECO:0000256" key="6">
    <source>
        <dbReference type="ARBA" id="ARBA00023136"/>
    </source>
</evidence>
<proteinExistence type="predicted"/>
<feature type="transmembrane region" description="Helical" evidence="8">
    <location>
        <begin position="21"/>
        <end position="43"/>
    </location>
</feature>
<evidence type="ECO:0000256" key="7">
    <source>
        <dbReference type="SAM" id="MobiDB-lite"/>
    </source>
</evidence>
<evidence type="ECO:0000256" key="4">
    <source>
        <dbReference type="ARBA" id="ARBA00022692"/>
    </source>
</evidence>
<comment type="subcellular location">
    <subcellularLocation>
        <location evidence="1">Cell inner membrane</location>
    </subcellularLocation>
</comment>
<feature type="domain" description="Mce/MlaD" evidence="9">
    <location>
        <begin position="294"/>
        <end position="403"/>
    </location>
</feature>
<keyword evidence="2" id="KW-1003">Cell membrane</keyword>